<dbReference type="AlphaFoldDB" id="A0A926NAX3"/>
<protein>
    <submittedName>
        <fullName evidence="3">Phosphodiester glycosidase family protein</fullName>
    </submittedName>
</protein>
<feature type="chain" id="PRO_5039290728" evidence="1">
    <location>
        <begin position="21"/>
        <end position="281"/>
    </location>
</feature>
<sequence>MLINLKKVTRIGLAIATVFATSIVGGNADSVQAAQTVYKAKSYDYITTNDFNVIRTHASNIKAVKINQALPYTDYYGINGGLYNFATKSTPASASNIFWEKSKDGVPNTLNDHNTGYKYRGTLVTYKDPVKGTVAVVKSYTDISAVKSDLGQNLDYRNMLGGGNLYVKQDEATFRKGFKAEGWDSLNHQPDATGANRTGIGVKYENGQSYLYLFTSKKHTSLINLRNTMKALGCKEGIWLDGGHSTQMQVKTSPTNTLKFAEPYEGQLRRIHHAVTLINKN</sequence>
<evidence type="ECO:0000259" key="2">
    <source>
        <dbReference type="Pfam" id="PF09992"/>
    </source>
</evidence>
<dbReference type="Proteomes" id="UP000661691">
    <property type="component" value="Unassembled WGS sequence"/>
</dbReference>
<gene>
    <name evidence="3" type="ORF">IC620_14295</name>
</gene>
<feature type="domain" description="Phosphodiester glycosidase" evidence="2">
    <location>
        <begin position="120"/>
        <end position="275"/>
    </location>
</feature>
<proteinExistence type="predicted"/>
<dbReference type="GO" id="GO:0016798">
    <property type="term" value="F:hydrolase activity, acting on glycosyl bonds"/>
    <property type="evidence" value="ECO:0007669"/>
    <property type="project" value="UniProtKB-KW"/>
</dbReference>
<comment type="caution">
    <text evidence="3">The sequence shown here is derived from an EMBL/GenBank/DDBJ whole genome shotgun (WGS) entry which is preliminary data.</text>
</comment>
<feature type="signal peptide" evidence="1">
    <location>
        <begin position="1"/>
        <end position="20"/>
    </location>
</feature>
<keyword evidence="3" id="KW-0326">Glycosidase</keyword>
<evidence type="ECO:0000313" key="4">
    <source>
        <dbReference type="Proteomes" id="UP000661691"/>
    </source>
</evidence>
<accession>A0A926NAX3</accession>
<reference evidence="3" key="1">
    <citation type="submission" date="2020-09" db="EMBL/GenBank/DDBJ databases">
        <title>A novel bacterium of genus Hazenella, isolated from South China Sea.</title>
        <authorList>
            <person name="Huang H."/>
            <person name="Mo K."/>
            <person name="Hu Y."/>
        </authorList>
    </citation>
    <scope>NUCLEOTIDE SEQUENCE</scope>
    <source>
        <strain evidence="3">IB182357</strain>
    </source>
</reference>
<keyword evidence="3" id="KW-0378">Hydrolase</keyword>
<dbReference type="RefSeq" id="WP_191141012.1">
    <property type="nucleotide sequence ID" value="NZ_JACXAG020000012.1"/>
</dbReference>
<dbReference type="EMBL" id="JACXAH010000027">
    <property type="protein sequence ID" value="MBD1373521.1"/>
    <property type="molecule type" value="Genomic_DNA"/>
</dbReference>
<name>A0A926NAX3_9BACL</name>
<evidence type="ECO:0000256" key="1">
    <source>
        <dbReference type="SAM" id="SignalP"/>
    </source>
</evidence>
<keyword evidence="4" id="KW-1185">Reference proteome</keyword>
<dbReference type="InterPro" id="IPR018711">
    <property type="entry name" value="NAGPA"/>
</dbReference>
<keyword evidence="1" id="KW-0732">Signal</keyword>
<dbReference type="Pfam" id="PF09992">
    <property type="entry name" value="NAGPA"/>
    <property type="match status" value="1"/>
</dbReference>
<evidence type="ECO:0000313" key="3">
    <source>
        <dbReference type="EMBL" id="MBD1373521.1"/>
    </source>
</evidence>
<organism evidence="3 4">
    <name type="scientific">Polycladospora coralii</name>
    <dbReference type="NCBI Taxonomy" id="2771432"/>
    <lineage>
        <taxon>Bacteria</taxon>
        <taxon>Bacillati</taxon>
        <taxon>Bacillota</taxon>
        <taxon>Bacilli</taxon>
        <taxon>Bacillales</taxon>
        <taxon>Thermoactinomycetaceae</taxon>
        <taxon>Polycladospora</taxon>
    </lineage>
</organism>